<dbReference type="GO" id="GO:0015074">
    <property type="term" value="P:DNA integration"/>
    <property type="evidence" value="ECO:0007669"/>
    <property type="project" value="InterPro"/>
</dbReference>
<evidence type="ECO:0000256" key="1">
    <source>
        <dbReference type="SAM" id="MobiDB-lite"/>
    </source>
</evidence>
<dbReference type="AlphaFoldDB" id="A0A392M0C9"/>
<evidence type="ECO:0000313" key="4">
    <source>
        <dbReference type="Proteomes" id="UP000265520"/>
    </source>
</evidence>
<dbReference type="InterPro" id="IPR001584">
    <property type="entry name" value="Integrase_cat-core"/>
</dbReference>
<feature type="domain" description="Integrase catalytic" evidence="2">
    <location>
        <begin position="1"/>
        <end position="91"/>
    </location>
</feature>
<gene>
    <name evidence="3" type="ORF">A2U01_0001451</name>
</gene>
<dbReference type="EMBL" id="LXQA010001342">
    <property type="protein sequence ID" value="MCH80679.1"/>
    <property type="molecule type" value="Genomic_DNA"/>
</dbReference>
<accession>A0A392M0C9</accession>
<protein>
    <submittedName>
        <fullName evidence="3">Peptide transporter PTR2</fullName>
    </submittedName>
</protein>
<comment type="caution">
    <text evidence="3">The sequence shown here is derived from an EMBL/GenBank/DDBJ whole genome shotgun (WGS) entry which is preliminary data.</text>
</comment>
<proteinExistence type="predicted"/>
<keyword evidence="4" id="KW-1185">Reference proteome</keyword>
<dbReference type="InterPro" id="IPR012337">
    <property type="entry name" value="RNaseH-like_sf"/>
</dbReference>
<organism evidence="3 4">
    <name type="scientific">Trifolium medium</name>
    <dbReference type="NCBI Taxonomy" id="97028"/>
    <lineage>
        <taxon>Eukaryota</taxon>
        <taxon>Viridiplantae</taxon>
        <taxon>Streptophyta</taxon>
        <taxon>Embryophyta</taxon>
        <taxon>Tracheophyta</taxon>
        <taxon>Spermatophyta</taxon>
        <taxon>Magnoliopsida</taxon>
        <taxon>eudicotyledons</taxon>
        <taxon>Gunneridae</taxon>
        <taxon>Pentapetalae</taxon>
        <taxon>rosids</taxon>
        <taxon>fabids</taxon>
        <taxon>Fabales</taxon>
        <taxon>Fabaceae</taxon>
        <taxon>Papilionoideae</taxon>
        <taxon>50 kb inversion clade</taxon>
        <taxon>NPAAA clade</taxon>
        <taxon>Hologalegina</taxon>
        <taxon>IRL clade</taxon>
        <taxon>Trifolieae</taxon>
        <taxon>Trifolium</taxon>
    </lineage>
</organism>
<evidence type="ECO:0000313" key="3">
    <source>
        <dbReference type="EMBL" id="MCH80679.1"/>
    </source>
</evidence>
<dbReference type="Gene3D" id="3.30.420.10">
    <property type="entry name" value="Ribonuclease H-like superfamily/Ribonuclease H"/>
    <property type="match status" value="1"/>
</dbReference>
<feature type="region of interest" description="Disordered" evidence="1">
    <location>
        <begin position="155"/>
        <end position="207"/>
    </location>
</feature>
<reference evidence="3 4" key="1">
    <citation type="journal article" date="2018" name="Front. Plant Sci.">
        <title>Red Clover (Trifolium pratense) and Zigzag Clover (T. medium) - A Picture of Genomic Similarities and Differences.</title>
        <authorList>
            <person name="Dluhosova J."/>
            <person name="Istvanek J."/>
            <person name="Nedelnik J."/>
            <person name="Repkova J."/>
        </authorList>
    </citation>
    <scope>NUCLEOTIDE SEQUENCE [LARGE SCALE GENOMIC DNA]</scope>
    <source>
        <strain evidence="4">cv. 10/8</strain>
        <tissue evidence="3">Leaf</tissue>
    </source>
</reference>
<sequence>TDNGPEFFLTDFFAKTGILHQKSCVETPQQNARVERKHQHILNVARALLFQSHLPKQFWSYAVMHAVFLINRISTPILNNKSPYFCLLNKSPDLANLKCFGSLAYASTLQNHRTKLSCRARKCAFLGFKTGMKGVVLVDIDTREILVSTKWSYYPSSSSIPVSSSHDPLDLTSSPDSHSLIPIPDTTIDSSPTISPNPPETKPHLLT</sequence>
<dbReference type="Proteomes" id="UP000265520">
    <property type="component" value="Unassembled WGS sequence"/>
</dbReference>
<dbReference type="InterPro" id="IPR057670">
    <property type="entry name" value="SH3_retrovirus"/>
</dbReference>
<dbReference type="PANTHER" id="PTHR42648">
    <property type="entry name" value="TRANSPOSASE, PUTATIVE-RELATED"/>
    <property type="match status" value="1"/>
</dbReference>
<dbReference type="PROSITE" id="PS50994">
    <property type="entry name" value="INTEGRASE"/>
    <property type="match status" value="1"/>
</dbReference>
<dbReference type="PANTHER" id="PTHR42648:SF31">
    <property type="entry name" value="RNA-DIRECTED DNA POLYMERASE"/>
    <property type="match status" value="1"/>
</dbReference>
<dbReference type="SUPFAM" id="SSF53098">
    <property type="entry name" value="Ribonuclease H-like"/>
    <property type="match status" value="1"/>
</dbReference>
<dbReference type="InterPro" id="IPR039537">
    <property type="entry name" value="Retrotran_Ty1/copia-like"/>
</dbReference>
<dbReference type="GO" id="GO:0003676">
    <property type="term" value="F:nucleic acid binding"/>
    <property type="evidence" value="ECO:0007669"/>
    <property type="project" value="InterPro"/>
</dbReference>
<feature type="non-terminal residue" evidence="3">
    <location>
        <position position="1"/>
    </location>
</feature>
<dbReference type="InterPro" id="IPR036397">
    <property type="entry name" value="RNaseH_sf"/>
</dbReference>
<evidence type="ECO:0000259" key="2">
    <source>
        <dbReference type="PROSITE" id="PS50994"/>
    </source>
</evidence>
<dbReference type="Pfam" id="PF25597">
    <property type="entry name" value="SH3_retrovirus"/>
    <property type="match status" value="1"/>
</dbReference>
<feature type="compositionally biased region" description="Low complexity" evidence="1">
    <location>
        <begin position="155"/>
        <end position="165"/>
    </location>
</feature>
<name>A0A392M0C9_9FABA</name>